<dbReference type="AlphaFoldDB" id="A0A1I3LI77"/>
<evidence type="ECO:0000256" key="2">
    <source>
        <dbReference type="SAM" id="Phobius"/>
    </source>
</evidence>
<evidence type="ECO:0000256" key="1">
    <source>
        <dbReference type="SAM" id="MobiDB-lite"/>
    </source>
</evidence>
<feature type="transmembrane region" description="Helical" evidence="2">
    <location>
        <begin position="47"/>
        <end position="66"/>
    </location>
</feature>
<dbReference type="EMBL" id="FORQ01000002">
    <property type="protein sequence ID" value="SFI84458.1"/>
    <property type="molecule type" value="Genomic_DNA"/>
</dbReference>
<feature type="compositionally biased region" description="Basic and acidic residues" evidence="1">
    <location>
        <begin position="1"/>
        <end position="15"/>
    </location>
</feature>
<keyword evidence="2" id="KW-0812">Transmembrane</keyword>
<feature type="region of interest" description="Disordered" evidence="1">
    <location>
        <begin position="1"/>
        <end position="34"/>
    </location>
</feature>
<proteinExistence type="predicted"/>
<evidence type="ECO:0000259" key="3">
    <source>
        <dbReference type="Pfam" id="PF03713"/>
    </source>
</evidence>
<accession>A0A1I3LI77</accession>
<feature type="domain" description="DUF305" evidence="3">
    <location>
        <begin position="133"/>
        <end position="181"/>
    </location>
</feature>
<dbReference type="Gene3D" id="1.20.1260.10">
    <property type="match status" value="1"/>
</dbReference>
<dbReference type="InterPro" id="IPR005183">
    <property type="entry name" value="DUF305_CopM-like"/>
</dbReference>
<reference evidence="5" key="1">
    <citation type="submission" date="2016-10" db="EMBL/GenBank/DDBJ databases">
        <authorList>
            <person name="Varghese N."/>
            <person name="Submissions S."/>
        </authorList>
    </citation>
    <scope>NUCLEOTIDE SEQUENCE [LARGE SCALE GENOMIC DNA]</scope>
    <source>
        <strain evidence="5">DSM 22251</strain>
    </source>
</reference>
<sequence length="190" mass="21642">MKNLEHDHNMLKDTDSTTGNHSKHEMESGKESVQHAQESHASAYKKLFWMLLISFISMFILMYAMVDKLANVIPNINQLYMAGLMASPMLIIELLLMGKMYPNKKLNKILMGLGVLMMVLFWSGIRQQTAVGDVQFLKSMIPHHAGAILMVEESNLVDPEVRKLGEEIIKAQEEEIAVMRAKIKELQTRK</sequence>
<feature type="transmembrane region" description="Helical" evidence="2">
    <location>
        <begin position="78"/>
        <end position="97"/>
    </location>
</feature>
<dbReference type="RefSeq" id="WP_224134514.1">
    <property type="nucleotide sequence ID" value="NZ_FORQ01000002.1"/>
</dbReference>
<keyword evidence="2" id="KW-1133">Transmembrane helix</keyword>
<keyword evidence="2" id="KW-0472">Membrane</keyword>
<evidence type="ECO:0000313" key="5">
    <source>
        <dbReference type="Proteomes" id="UP000242560"/>
    </source>
</evidence>
<keyword evidence="5" id="KW-1185">Reference proteome</keyword>
<protein>
    <recommendedName>
        <fullName evidence="3">DUF305 domain-containing protein</fullName>
    </recommendedName>
</protein>
<organism evidence="4 5">
    <name type="scientific">Kaistella treverensis</name>
    <dbReference type="NCBI Taxonomy" id="631455"/>
    <lineage>
        <taxon>Bacteria</taxon>
        <taxon>Pseudomonadati</taxon>
        <taxon>Bacteroidota</taxon>
        <taxon>Flavobacteriia</taxon>
        <taxon>Flavobacteriales</taxon>
        <taxon>Weeksellaceae</taxon>
        <taxon>Chryseobacterium group</taxon>
        <taxon>Kaistella</taxon>
    </lineage>
</organism>
<gene>
    <name evidence="4" type="ORF">SAMN05421638_1148</name>
</gene>
<dbReference type="InterPro" id="IPR012347">
    <property type="entry name" value="Ferritin-like"/>
</dbReference>
<dbReference type="Pfam" id="PF03713">
    <property type="entry name" value="DUF305"/>
    <property type="match status" value="1"/>
</dbReference>
<feature type="compositionally biased region" description="Basic and acidic residues" evidence="1">
    <location>
        <begin position="22"/>
        <end position="33"/>
    </location>
</feature>
<name>A0A1I3LI77_9FLAO</name>
<evidence type="ECO:0000313" key="4">
    <source>
        <dbReference type="EMBL" id="SFI84458.1"/>
    </source>
</evidence>
<dbReference type="Proteomes" id="UP000242560">
    <property type="component" value="Unassembled WGS sequence"/>
</dbReference>